<dbReference type="Gene3D" id="3.90.550.10">
    <property type="entry name" value="Spore Coat Polysaccharide Biosynthesis Protein SpsA, Chain A"/>
    <property type="match status" value="1"/>
</dbReference>
<dbReference type="AlphaFoldDB" id="A0A0I9SA91"/>
<reference evidence="2" key="1">
    <citation type="book" date="2014" name="THE 24TH EUROPEAN CONGRESS OF CLINICAL MICROBIOLOGY AND INFECTIOUS DISEASES" publisher="ECCMID 2014" city="Barcelona, Spain">
        <title>Identification of resistance genes in three multidrug-resistant Bacteroides fragilis isolates by whole genome sequencing.</title>
        <editorList>
            <person name="Unknown"/>
            <person name="A."/>
        </editorList>
        <authorList>
            <person name="Sydenham T.V."/>
            <person name="Hasman H."/>
            <person name="Wang M."/>
            <person name="Soki J."/>
            <person name="Nagy E."/>
            <person name="Justesen U.S."/>
        </authorList>
    </citation>
    <scope>NUCLEOTIDE SEQUENCE</scope>
    <source>
        <strain evidence="2">DCMOUH0018B</strain>
    </source>
</reference>
<dbReference type="RefSeq" id="WP_032529829.1">
    <property type="nucleotide sequence ID" value="NZ_CAEUHN010000001.1"/>
</dbReference>
<protein>
    <submittedName>
        <fullName evidence="2">Glycosyl transferase family 2</fullName>
    </submittedName>
    <submittedName>
        <fullName evidence="3 4">Glycosyltransferase</fullName>
    </submittedName>
</protein>
<dbReference type="InterPro" id="IPR029044">
    <property type="entry name" value="Nucleotide-diphossugar_trans"/>
</dbReference>
<evidence type="ECO:0000313" key="5">
    <source>
        <dbReference type="Proteomes" id="UP000028294"/>
    </source>
</evidence>
<keyword evidence="2" id="KW-0808">Transferase</keyword>
<sequence length="257" mass="29693">MHSHLSPRFSVITVTYNAEKVLEDTIQSVISQTYHHVEYIIIDGASKDGTMAIVNRYRDRISQVVSEPDKGLYDAMNKGIALATGDYLCFLNAGDSFHEDDTLQKIVHSINANELPDVLYGQTALVDTERHFLRMRRLSAPETLSWKSFKQGMLVCHQAFFARHTLVEPYDLQYHFSADFDWCIRIMKKARTLHNTHLTLVDYLEEGMTTQNRKKSLLERFRIMTRYYGLLSTLAYHAWFVVRSLFIKSATPSDAPF</sequence>
<evidence type="ECO:0000313" key="4">
    <source>
        <dbReference type="EMBL" id="QCQ38903.1"/>
    </source>
</evidence>
<reference evidence="4 5" key="3">
    <citation type="submission" date="2019-03" db="EMBL/GenBank/DDBJ databases">
        <title>Complete genome assembly of MDR B. fragilis.</title>
        <authorList>
            <person name="Sydenham T.V."/>
            <person name="Hasman H."/>
            <person name="Justesen U.S."/>
        </authorList>
    </citation>
    <scope>NUCLEOTIDE SEQUENCE [LARGE SCALE GENOMIC DNA]</scope>
    <source>
        <strain evidence="4 5">DCMOUH0067B</strain>
    </source>
</reference>
<dbReference type="CDD" id="cd06433">
    <property type="entry name" value="GT_2_WfgS_like"/>
    <property type="match status" value="1"/>
</dbReference>
<evidence type="ECO:0000313" key="2">
    <source>
        <dbReference type="EMBL" id="KFX74791.1"/>
    </source>
</evidence>
<dbReference type="InterPro" id="IPR001173">
    <property type="entry name" value="Glyco_trans_2-like"/>
</dbReference>
<reference evidence="2" key="2">
    <citation type="submission" date="2014-07" db="EMBL/GenBank/DDBJ databases">
        <title>Genetics and epidemiology of antimicrobial resistance in B. fragilis group.</title>
        <authorList>
            <person name="Sydenham T.V."/>
            <person name="Hasman H."/>
            <person name="Kemp M."/>
            <person name="Justesen U.S."/>
        </authorList>
    </citation>
    <scope>NUCLEOTIDE SEQUENCE [LARGE SCALE GENOMIC DNA]</scope>
    <source>
        <strain evidence="2">DCMOUH0018B</strain>
    </source>
</reference>
<dbReference type="EMBL" id="JMZZ02000108">
    <property type="protein sequence ID" value="KFX74791.1"/>
    <property type="molecule type" value="Genomic_DNA"/>
</dbReference>
<evidence type="ECO:0000313" key="3">
    <source>
        <dbReference type="EMBL" id="MCZ2656316.1"/>
    </source>
</evidence>
<dbReference type="SUPFAM" id="SSF53448">
    <property type="entry name" value="Nucleotide-diphospho-sugar transferases"/>
    <property type="match status" value="1"/>
</dbReference>
<proteinExistence type="predicted"/>
<dbReference type="PANTHER" id="PTHR22916:SF3">
    <property type="entry name" value="UDP-GLCNAC:BETAGAL BETA-1,3-N-ACETYLGLUCOSAMINYLTRANSFERASE-LIKE PROTEIN 1"/>
    <property type="match status" value="1"/>
</dbReference>
<dbReference type="Proteomes" id="UP000028294">
    <property type="component" value="Chromosome"/>
</dbReference>
<dbReference type="EMBL" id="CP036553">
    <property type="protein sequence ID" value="QCQ38903.1"/>
    <property type="molecule type" value="Genomic_DNA"/>
</dbReference>
<feature type="domain" description="Glycosyltransferase 2-like" evidence="1">
    <location>
        <begin position="10"/>
        <end position="162"/>
    </location>
</feature>
<gene>
    <name evidence="2" type="ORF">EE52_0211245</name>
    <name evidence="4" type="ORF">IA74_003160</name>
    <name evidence="3" type="ORF">O1422_19410</name>
</gene>
<name>A0A0I9SA91_BACFG</name>
<organism evidence="2">
    <name type="scientific">Bacteroides fragilis</name>
    <dbReference type="NCBI Taxonomy" id="817"/>
    <lineage>
        <taxon>Bacteria</taxon>
        <taxon>Pseudomonadati</taxon>
        <taxon>Bacteroidota</taxon>
        <taxon>Bacteroidia</taxon>
        <taxon>Bacteroidales</taxon>
        <taxon>Bacteroidaceae</taxon>
        <taxon>Bacteroides</taxon>
    </lineage>
</organism>
<dbReference type="Proteomes" id="UP001075704">
    <property type="component" value="Unassembled WGS sequence"/>
</dbReference>
<dbReference type="GO" id="GO:0016758">
    <property type="term" value="F:hexosyltransferase activity"/>
    <property type="evidence" value="ECO:0007669"/>
    <property type="project" value="UniProtKB-ARBA"/>
</dbReference>
<evidence type="ECO:0000259" key="1">
    <source>
        <dbReference type="Pfam" id="PF00535"/>
    </source>
</evidence>
<reference evidence="3" key="4">
    <citation type="submission" date="2022-12" db="EMBL/GenBank/DDBJ databases">
        <title>Development of a Multilocus Sequence Typing Scheme for Bacteroides fragilis Based on Whole Genome Sequencing Data and Clinical Application.</title>
        <authorList>
            <person name="Nielsen F.D."/>
            <person name="Justesen U.S."/>
        </authorList>
    </citation>
    <scope>NUCLEOTIDE SEQUENCE</scope>
    <source>
        <strain evidence="3">BF_BC_ODE_DK_2015_2</strain>
    </source>
</reference>
<dbReference type="Pfam" id="PF00535">
    <property type="entry name" value="Glycos_transf_2"/>
    <property type="match status" value="1"/>
</dbReference>
<accession>A0A0I9SA91</accession>
<dbReference type="PANTHER" id="PTHR22916">
    <property type="entry name" value="GLYCOSYLTRANSFERASE"/>
    <property type="match status" value="1"/>
</dbReference>
<dbReference type="EMBL" id="JAPUAC010000020">
    <property type="protein sequence ID" value="MCZ2656316.1"/>
    <property type="molecule type" value="Genomic_DNA"/>
</dbReference>